<organism evidence="2 3">
    <name type="scientific">Durusdinium trenchii</name>
    <dbReference type="NCBI Taxonomy" id="1381693"/>
    <lineage>
        <taxon>Eukaryota</taxon>
        <taxon>Sar</taxon>
        <taxon>Alveolata</taxon>
        <taxon>Dinophyceae</taxon>
        <taxon>Suessiales</taxon>
        <taxon>Symbiodiniaceae</taxon>
        <taxon>Durusdinium</taxon>
    </lineage>
</organism>
<gene>
    <name evidence="2" type="ORF">CCMP2556_LOCUS38541</name>
</gene>
<dbReference type="PROSITE" id="PS50817">
    <property type="entry name" value="INTEIN_N_TER"/>
    <property type="match status" value="1"/>
</dbReference>
<comment type="caution">
    <text evidence="2">The sequence shown here is derived from an EMBL/GenBank/DDBJ whole genome shotgun (WGS) entry which is preliminary data.</text>
</comment>
<reference evidence="2 3" key="1">
    <citation type="submission" date="2024-02" db="EMBL/GenBank/DDBJ databases">
        <authorList>
            <person name="Chen Y."/>
            <person name="Shah S."/>
            <person name="Dougan E. K."/>
            <person name="Thang M."/>
            <person name="Chan C."/>
        </authorList>
    </citation>
    <scope>NUCLEOTIDE SEQUENCE [LARGE SCALE GENOMIC DNA]</scope>
</reference>
<evidence type="ECO:0000313" key="2">
    <source>
        <dbReference type="EMBL" id="CAK9078208.1"/>
    </source>
</evidence>
<name>A0ABP0PQA2_9DINO</name>
<sequence length="683" mass="77757">MSRQYTPKRDLADCVVLTRCCPLQPSKVSPTFGQVMSGHSCWFKKLASCELYSCSLPRCKILQLGRQDLLMAPSPKSLLSPFQAGEERYQWQFLELRMRYGIRWIDAEWRYSPSAFDRPQRAEHLKLWIAAITRFSEAVLRKDLEKVDDVLNLISKFNFRPRPNPKPFLETLKGELQQRSAALASLRQTGIPEVVEVLCLLLWELIERNSRLHDEETAQLQRLLDLMQKAIADWDRVKNPGQIEWCSYFCGPIWSLRQSGGDYSPVDYNRALEDLRLLRDLTQCILTLRELEKQQQQRKSQRKEELESVTEMDDTLKRIENQSSAVMQLPEKLQSELLKMNDAFLQLQDEQLKMNEELQEVKLENDAIKRIAQESQQSQEVLSLKVNEGVQVHENLKSLESQLLNTKAELQDFRSKHEASSMTSDFEKLKLQKEFLNMKKDVHEMSMKFDRLTISDNLKMKKVGLTLHQPLHLSGLAKTEFSDACSDASWVRVQPDEETSMLLSASSGFSVDTGGPRCFMLDTIFKTPFGSVLSGPQLSKDTPILAADGSTILAVANDPEQHVVRGTVILETKEAKLQVTRDHRIVLASGQLVAAVQLKVGDEVLVEGVPTKLTSVDFIPGEFQVLKITFQPDEPVAVFHPRPCIHSHGHKPKKIHRGGKHCRQVRDGADAASIPDTQGYLTD</sequence>
<dbReference type="Proteomes" id="UP001642484">
    <property type="component" value="Unassembled WGS sequence"/>
</dbReference>
<dbReference type="InterPro" id="IPR006141">
    <property type="entry name" value="Intein_N"/>
</dbReference>
<feature type="coiled-coil region" evidence="1">
    <location>
        <begin position="288"/>
        <end position="416"/>
    </location>
</feature>
<keyword evidence="3" id="KW-1185">Reference proteome</keyword>
<evidence type="ECO:0000313" key="3">
    <source>
        <dbReference type="Proteomes" id="UP001642484"/>
    </source>
</evidence>
<dbReference type="EMBL" id="CAXAMN010023518">
    <property type="protein sequence ID" value="CAK9078208.1"/>
    <property type="molecule type" value="Genomic_DNA"/>
</dbReference>
<proteinExistence type="predicted"/>
<accession>A0ABP0PQA2</accession>
<protein>
    <recommendedName>
        <fullName evidence="4">Hint domain-containing protein</fullName>
    </recommendedName>
</protein>
<evidence type="ECO:0008006" key="4">
    <source>
        <dbReference type="Google" id="ProtNLM"/>
    </source>
</evidence>
<keyword evidence="1" id="KW-0175">Coiled coil</keyword>
<evidence type="ECO:0000256" key="1">
    <source>
        <dbReference type="SAM" id="Coils"/>
    </source>
</evidence>